<evidence type="ECO:0000256" key="1">
    <source>
        <dbReference type="SAM" id="Phobius"/>
    </source>
</evidence>
<feature type="transmembrane region" description="Helical" evidence="1">
    <location>
        <begin position="37"/>
        <end position="54"/>
    </location>
</feature>
<keyword evidence="1" id="KW-1133">Transmembrane helix</keyword>
<keyword evidence="1" id="KW-0812">Transmembrane</keyword>
<sequence>MSASQQSHQDNNELTTFQLVALFCVFAFILIWLGDTFTAIVGILGEIIIFAVAYNEKHKLVD</sequence>
<reference evidence="2 3" key="1">
    <citation type="submission" date="2018-05" db="EMBL/GenBank/DDBJ databases">
        <title>Genomic Encyclopedia of Archaeal and Bacterial Type Strains, Phase II (KMG-II): from individual species to whole genera.</title>
        <authorList>
            <person name="Goeker M."/>
        </authorList>
    </citation>
    <scope>NUCLEOTIDE SEQUENCE [LARGE SCALE GENOMIC DNA]</scope>
    <source>
        <strain evidence="2 3">DSM 22214</strain>
    </source>
</reference>
<keyword evidence="1" id="KW-0472">Membrane</keyword>
<dbReference type="EMBL" id="QGGO01000015">
    <property type="protein sequence ID" value="PWK24445.1"/>
    <property type="molecule type" value="Genomic_DNA"/>
</dbReference>
<feature type="transmembrane region" description="Helical" evidence="1">
    <location>
        <begin position="12"/>
        <end position="31"/>
    </location>
</feature>
<accession>A0A316E2Z3</accession>
<evidence type="ECO:0000313" key="3">
    <source>
        <dbReference type="Proteomes" id="UP000245489"/>
    </source>
</evidence>
<organism evidence="2 3">
    <name type="scientific">Arcicella aurantiaca</name>
    <dbReference type="NCBI Taxonomy" id="591202"/>
    <lineage>
        <taxon>Bacteria</taxon>
        <taxon>Pseudomonadati</taxon>
        <taxon>Bacteroidota</taxon>
        <taxon>Cytophagia</taxon>
        <taxon>Cytophagales</taxon>
        <taxon>Flectobacillaceae</taxon>
        <taxon>Arcicella</taxon>
    </lineage>
</organism>
<dbReference type="OrthoDB" id="964991at2"/>
<proteinExistence type="predicted"/>
<dbReference type="RefSeq" id="WP_109743674.1">
    <property type="nucleotide sequence ID" value="NZ_QGGO01000015.1"/>
</dbReference>
<name>A0A316E2Z3_9BACT</name>
<protein>
    <submittedName>
        <fullName evidence="2">Uncharacterized protein</fullName>
    </submittedName>
</protein>
<dbReference type="AlphaFoldDB" id="A0A316E2Z3"/>
<gene>
    <name evidence="2" type="ORF">LV89_02958</name>
</gene>
<evidence type="ECO:0000313" key="2">
    <source>
        <dbReference type="EMBL" id="PWK24445.1"/>
    </source>
</evidence>
<dbReference type="Proteomes" id="UP000245489">
    <property type="component" value="Unassembled WGS sequence"/>
</dbReference>
<keyword evidence="3" id="KW-1185">Reference proteome</keyword>
<comment type="caution">
    <text evidence="2">The sequence shown here is derived from an EMBL/GenBank/DDBJ whole genome shotgun (WGS) entry which is preliminary data.</text>
</comment>